<dbReference type="EMBL" id="FJOG01000006">
    <property type="protein sequence ID" value="CZR55082.1"/>
    <property type="molecule type" value="Genomic_DNA"/>
</dbReference>
<feature type="compositionally biased region" description="Basic and acidic residues" evidence="1">
    <location>
        <begin position="131"/>
        <end position="160"/>
    </location>
</feature>
<sequence length="759" mass="84075">MSKISFTIALPHDGPEGNRTPQFFLSTSNNTYLSFKGMDFKGARFGNSNATSGWKSRFEYSVVAAKGITKFSIMMNTSVILPPLSWGLPGPPAKANAKNKEEEKSKSKSKGSSRGGSSSKSSSTRSSRASYESRESSRRSERGSERGKERPRIRYDDPPRRLRELEDEAYLMDIVSLLDPSAKTSDQSCRPPFASKGPKETGDSAVELVPKFDLTDSESNSDTVTDPPSPPLVIDAAFLAPVEPQLQEGISHLPHLSTRTGNFCAASLSIQISSLNLSQGNPLGDRHSIRQRAGVQFTFFATGLSKSESPIDPRTFSSTRVTMAGEASKQLSIGDAKRGFFVTPSSKASISDVAGDYLYGKMGELSTTRPPASRPAILGNTSAAIVPDSVEQSEMKEYRGIIETLKGRLWADAKLREIQEGSWAYKQDALEKDKKRALDSYVTKHEKILPDGLNTRAYLLKDVLSEVQLELGGVNRNRKNSVDSYQAIKEDLRNIKRHKHTSEFLEQAGTMTDDEILSFYKGYLPKWTDISLATLRRAANAIEHELLDEREREKAEKSIKENRRAAVQRVHRYNDMIRQGMSSQKAMAKLAKEYKTELEKSLPVRDIHKELEMMNRESLVDVCKHKNSDIEMGSTILEFETRWSDWEKGTAVHIENVDGAGRASVEKAPNVSIREVVSDQQSSGSSVDENWPDVPAYRGQSVHGYEQLPAMEARGRGPGSPPKRRIVSGDDSPSPTKKGRASPERSKRGTRDVACPVKK</sequence>
<feature type="region of interest" description="Disordered" evidence="1">
    <location>
        <begin position="181"/>
        <end position="204"/>
    </location>
</feature>
<evidence type="ECO:0000256" key="1">
    <source>
        <dbReference type="SAM" id="MobiDB-lite"/>
    </source>
</evidence>
<keyword evidence="3" id="KW-1185">Reference proteome</keyword>
<dbReference type="AlphaFoldDB" id="A0A1L7WQN7"/>
<reference evidence="2 3" key="1">
    <citation type="submission" date="2016-03" db="EMBL/GenBank/DDBJ databases">
        <authorList>
            <person name="Ploux O."/>
        </authorList>
    </citation>
    <scope>NUCLEOTIDE SEQUENCE [LARGE SCALE GENOMIC DNA]</scope>
    <source>
        <strain evidence="2 3">UAMH 11012</strain>
    </source>
</reference>
<dbReference type="Proteomes" id="UP000184330">
    <property type="component" value="Unassembled WGS sequence"/>
</dbReference>
<feature type="region of interest" description="Disordered" evidence="1">
    <location>
        <begin position="84"/>
        <end position="160"/>
    </location>
</feature>
<feature type="region of interest" description="Disordered" evidence="1">
    <location>
        <begin position="676"/>
        <end position="759"/>
    </location>
</feature>
<feature type="compositionally biased region" description="Low complexity" evidence="1">
    <location>
        <begin position="678"/>
        <end position="688"/>
    </location>
</feature>
<evidence type="ECO:0000313" key="2">
    <source>
        <dbReference type="EMBL" id="CZR55082.1"/>
    </source>
</evidence>
<name>A0A1L7WQN7_9HELO</name>
<gene>
    <name evidence="2" type="ORF">PAC_04968</name>
</gene>
<proteinExistence type="predicted"/>
<dbReference type="OrthoDB" id="3563877at2759"/>
<evidence type="ECO:0000313" key="3">
    <source>
        <dbReference type="Proteomes" id="UP000184330"/>
    </source>
</evidence>
<feature type="compositionally biased region" description="Low complexity" evidence="1">
    <location>
        <begin position="110"/>
        <end position="130"/>
    </location>
</feature>
<feature type="compositionally biased region" description="Basic and acidic residues" evidence="1">
    <location>
        <begin position="741"/>
        <end position="751"/>
    </location>
</feature>
<protein>
    <submittedName>
        <fullName evidence="2">Uncharacterized protein</fullName>
    </submittedName>
</protein>
<accession>A0A1L7WQN7</accession>
<organism evidence="2 3">
    <name type="scientific">Phialocephala subalpina</name>
    <dbReference type="NCBI Taxonomy" id="576137"/>
    <lineage>
        <taxon>Eukaryota</taxon>
        <taxon>Fungi</taxon>
        <taxon>Dikarya</taxon>
        <taxon>Ascomycota</taxon>
        <taxon>Pezizomycotina</taxon>
        <taxon>Leotiomycetes</taxon>
        <taxon>Helotiales</taxon>
        <taxon>Mollisiaceae</taxon>
        <taxon>Phialocephala</taxon>
        <taxon>Phialocephala fortinii species complex</taxon>
    </lineage>
</organism>